<dbReference type="NCBIfam" id="NF004326">
    <property type="entry name" value="PRK05720.1"/>
    <property type="match status" value="1"/>
</dbReference>
<dbReference type="EMBL" id="LAZR01008640">
    <property type="protein sequence ID" value="KKM77456.1"/>
    <property type="molecule type" value="Genomic_DNA"/>
</dbReference>
<dbReference type="InterPro" id="IPR000649">
    <property type="entry name" value="IF-2B-related"/>
</dbReference>
<dbReference type="InterPro" id="IPR027363">
    <property type="entry name" value="M1Pi_N"/>
</dbReference>
<dbReference type="InterPro" id="IPR005251">
    <property type="entry name" value="IF-M1Pi"/>
</dbReference>
<dbReference type="Gene3D" id="1.20.120.420">
    <property type="entry name" value="translation initiation factor eif-2b, domain 1"/>
    <property type="match status" value="1"/>
</dbReference>
<dbReference type="PANTHER" id="PTHR43475:SF1">
    <property type="entry name" value="METHYLTHIORIBOSE-1-PHOSPHATE ISOMERASE"/>
    <property type="match status" value="1"/>
</dbReference>
<dbReference type="PANTHER" id="PTHR43475">
    <property type="entry name" value="METHYLTHIORIBOSE-1-PHOSPHATE ISOMERASE"/>
    <property type="match status" value="1"/>
</dbReference>
<dbReference type="NCBIfam" id="TIGR00512">
    <property type="entry name" value="salvage_mtnA"/>
    <property type="match status" value="1"/>
</dbReference>
<dbReference type="GO" id="GO:0019509">
    <property type="term" value="P:L-methionine salvage from methylthioadenosine"/>
    <property type="evidence" value="ECO:0007669"/>
    <property type="project" value="TreeGrafter"/>
</dbReference>
<dbReference type="NCBIfam" id="TIGR00524">
    <property type="entry name" value="eIF-2B_rel"/>
    <property type="match status" value="1"/>
</dbReference>
<reference evidence="2" key="1">
    <citation type="journal article" date="2015" name="Nature">
        <title>Complex archaea that bridge the gap between prokaryotes and eukaryotes.</title>
        <authorList>
            <person name="Spang A."/>
            <person name="Saw J.H."/>
            <person name="Jorgensen S.L."/>
            <person name="Zaremba-Niedzwiedzka K."/>
            <person name="Martijn J."/>
            <person name="Lind A.E."/>
            <person name="van Eijk R."/>
            <person name="Schleper C."/>
            <person name="Guy L."/>
            <person name="Ettema T.J."/>
        </authorList>
    </citation>
    <scope>NUCLEOTIDE SEQUENCE</scope>
</reference>
<sequence>MEFILSNLNTMMTPIIWKNDQLHLLDQRELPRSETWLEYDDAYAVADAIQTMVVRGAPAIGVTAAYGVVIAATNMWKEHTTEWQQHMDEPLTALANARPTAVNLFWAINRMKAVLNTLPSRISPKAALLEEAVLIHQQDIEANQQMGKYGSSLLAEQSHVLTHCNAGALATGGFGTALGVIRQGFIDGKIAHVFVDETRPWLQGSRLTAWELMKEEIPMTLQADVAAGALMASGQLDWIIVGADRIAANGDTANKIGTYSLAVLAKYHGVKVMVVAPCSTIDWSISDGTNIPIEQRHSFEVSSLNGVSIAPDNVAVSNPAFDVTPAALIDAIVTEAGVVMKPSTKTMNAIRLKEML</sequence>
<evidence type="ECO:0000256" key="1">
    <source>
        <dbReference type="ARBA" id="ARBA00023235"/>
    </source>
</evidence>
<evidence type="ECO:0008006" key="3">
    <source>
        <dbReference type="Google" id="ProtNLM"/>
    </source>
</evidence>
<dbReference type="AlphaFoldDB" id="A0A0F9KRL5"/>
<dbReference type="Gene3D" id="3.40.50.10470">
    <property type="entry name" value="Translation initiation factor eif-2b, domain 2"/>
    <property type="match status" value="1"/>
</dbReference>
<accession>A0A0F9KRL5</accession>
<organism evidence="2">
    <name type="scientific">marine sediment metagenome</name>
    <dbReference type="NCBI Taxonomy" id="412755"/>
    <lineage>
        <taxon>unclassified sequences</taxon>
        <taxon>metagenomes</taxon>
        <taxon>ecological metagenomes</taxon>
    </lineage>
</organism>
<keyword evidence="1" id="KW-0413">Isomerase</keyword>
<evidence type="ECO:0000313" key="2">
    <source>
        <dbReference type="EMBL" id="KKM77456.1"/>
    </source>
</evidence>
<name>A0A0F9KRL5_9ZZZZ</name>
<proteinExistence type="inferred from homology"/>
<protein>
    <recommendedName>
        <fullName evidence="3">S-methyl-5-thioribose-1-phosphate isomerase</fullName>
    </recommendedName>
</protein>
<dbReference type="HAMAP" id="MF_01678">
    <property type="entry name" value="Salvage_MtnA"/>
    <property type="match status" value="1"/>
</dbReference>
<dbReference type="FunFam" id="3.40.50.10470:FF:000006">
    <property type="entry name" value="Methylthioribose-1-phosphate isomerase"/>
    <property type="match status" value="1"/>
</dbReference>
<gene>
    <name evidence="2" type="ORF">LCGC14_1369870</name>
</gene>
<dbReference type="InterPro" id="IPR042529">
    <property type="entry name" value="IF_2B-like_C"/>
</dbReference>
<dbReference type="FunFam" id="1.20.120.420:FF:000003">
    <property type="entry name" value="Methylthioribose-1-phosphate isomerase"/>
    <property type="match status" value="1"/>
</dbReference>
<dbReference type="InterPro" id="IPR037171">
    <property type="entry name" value="NagB/RpiA_transferase-like"/>
</dbReference>
<dbReference type="GO" id="GO:0046523">
    <property type="term" value="F:S-methyl-5-thioribose-1-phosphate isomerase activity"/>
    <property type="evidence" value="ECO:0007669"/>
    <property type="project" value="TreeGrafter"/>
</dbReference>
<comment type="caution">
    <text evidence="2">The sequence shown here is derived from an EMBL/GenBank/DDBJ whole genome shotgun (WGS) entry which is preliminary data.</text>
</comment>
<dbReference type="Pfam" id="PF01008">
    <property type="entry name" value="IF-2B"/>
    <property type="match status" value="1"/>
</dbReference>
<dbReference type="SUPFAM" id="SSF100950">
    <property type="entry name" value="NagB/RpiA/CoA transferase-like"/>
    <property type="match status" value="1"/>
</dbReference>
<dbReference type="InterPro" id="IPR011559">
    <property type="entry name" value="Initiation_fac_2B_a/b/d"/>
</dbReference>